<keyword evidence="2" id="KW-1185">Reference proteome</keyword>
<comment type="caution">
    <text evidence="1">The sequence shown here is derived from an EMBL/GenBank/DDBJ whole genome shotgun (WGS) entry which is preliminary data.</text>
</comment>
<dbReference type="AlphaFoldDB" id="A0AB34IEJ3"/>
<dbReference type="EMBL" id="JBGBPQ010000030">
    <property type="protein sequence ID" value="KAL1496134.1"/>
    <property type="molecule type" value="Genomic_DNA"/>
</dbReference>
<sequence length="97" mass="11204">MPRGRGRGRENSLLRSNFFPVLSKPNKAIGKYCHVPGSFWEGCAYADKKKIYKCIVVEFEAMHDFGEHGKGAAFRLKEICLTISWRRRPTALRSWSR</sequence>
<organism evidence="1 2">
    <name type="scientific">Prymnesium parvum</name>
    <name type="common">Toxic golden alga</name>
    <dbReference type="NCBI Taxonomy" id="97485"/>
    <lineage>
        <taxon>Eukaryota</taxon>
        <taxon>Haptista</taxon>
        <taxon>Haptophyta</taxon>
        <taxon>Prymnesiophyceae</taxon>
        <taxon>Prymnesiales</taxon>
        <taxon>Prymnesiaceae</taxon>
        <taxon>Prymnesium</taxon>
    </lineage>
</organism>
<evidence type="ECO:0000313" key="1">
    <source>
        <dbReference type="EMBL" id="KAL1496134.1"/>
    </source>
</evidence>
<gene>
    <name evidence="1" type="ORF">AB1Y20_014755</name>
</gene>
<proteinExistence type="predicted"/>
<evidence type="ECO:0000313" key="2">
    <source>
        <dbReference type="Proteomes" id="UP001515480"/>
    </source>
</evidence>
<accession>A0AB34IEJ3</accession>
<name>A0AB34IEJ3_PRYPA</name>
<dbReference type="Proteomes" id="UP001515480">
    <property type="component" value="Unassembled WGS sequence"/>
</dbReference>
<protein>
    <submittedName>
        <fullName evidence="1">Uncharacterized protein</fullName>
    </submittedName>
</protein>
<reference evidence="1 2" key="1">
    <citation type="journal article" date="2024" name="Science">
        <title>Giant polyketide synthase enzymes in the biosynthesis of giant marine polyether toxins.</title>
        <authorList>
            <person name="Fallon T.R."/>
            <person name="Shende V.V."/>
            <person name="Wierzbicki I.H."/>
            <person name="Pendleton A.L."/>
            <person name="Watervoot N.F."/>
            <person name="Auber R.P."/>
            <person name="Gonzalez D.J."/>
            <person name="Wisecaver J.H."/>
            <person name="Moore B.S."/>
        </authorList>
    </citation>
    <scope>NUCLEOTIDE SEQUENCE [LARGE SCALE GENOMIC DNA]</scope>
    <source>
        <strain evidence="1 2">12B1</strain>
    </source>
</reference>